<organism evidence="2 3">
    <name type="scientific">Phytophthora sojae (strain P6497)</name>
    <name type="common">Soybean stem and root rot agent</name>
    <name type="synonym">Phytophthora megasperma f. sp. glycines</name>
    <dbReference type="NCBI Taxonomy" id="1094619"/>
    <lineage>
        <taxon>Eukaryota</taxon>
        <taxon>Sar</taxon>
        <taxon>Stramenopiles</taxon>
        <taxon>Oomycota</taxon>
        <taxon>Peronosporomycetes</taxon>
        <taxon>Peronosporales</taxon>
        <taxon>Peronosporaceae</taxon>
        <taxon>Phytophthora</taxon>
    </lineage>
</organism>
<evidence type="ECO:0000313" key="3">
    <source>
        <dbReference type="Proteomes" id="UP000002640"/>
    </source>
</evidence>
<dbReference type="AlphaFoldDB" id="G4Z4Y9"/>
<dbReference type="Proteomes" id="UP000002640">
    <property type="component" value="Unassembled WGS sequence"/>
</dbReference>
<feature type="region of interest" description="Disordered" evidence="1">
    <location>
        <begin position="63"/>
        <end position="88"/>
    </location>
</feature>
<name>G4Z4Y9_PHYSP</name>
<dbReference type="InParanoid" id="G4Z4Y9"/>
<dbReference type="OMA" id="YWSSASW"/>
<evidence type="ECO:0000256" key="1">
    <source>
        <dbReference type="SAM" id="MobiDB-lite"/>
    </source>
</evidence>
<evidence type="ECO:0000313" key="2">
    <source>
        <dbReference type="EMBL" id="EGZ22318.1"/>
    </source>
</evidence>
<keyword evidence="3" id="KW-1185">Reference proteome</keyword>
<feature type="compositionally biased region" description="Polar residues" evidence="1">
    <location>
        <begin position="63"/>
        <end position="75"/>
    </location>
</feature>
<reference evidence="2 3" key="1">
    <citation type="journal article" date="2006" name="Science">
        <title>Phytophthora genome sequences uncover evolutionary origins and mechanisms of pathogenesis.</title>
        <authorList>
            <person name="Tyler B.M."/>
            <person name="Tripathy S."/>
            <person name="Zhang X."/>
            <person name="Dehal P."/>
            <person name="Jiang R.H."/>
            <person name="Aerts A."/>
            <person name="Arredondo F.D."/>
            <person name="Baxter L."/>
            <person name="Bensasson D."/>
            <person name="Beynon J.L."/>
            <person name="Chapman J."/>
            <person name="Damasceno C.M."/>
            <person name="Dorrance A.E."/>
            <person name="Dou D."/>
            <person name="Dickerman A.W."/>
            <person name="Dubchak I.L."/>
            <person name="Garbelotto M."/>
            <person name="Gijzen M."/>
            <person name="Gordon S.G."/>
            <person name="Govers F."/>
            <person name="Grunwald N.J."/>
            <person name="Huang W."/>
            <person name="Ivors K.L."/>
            <person name="Jones R.W."/>
            <person name="Kamoun S."/>
            <person name="Krampis K."/>
            <person name="Lamour K.H."/>
            <person name="Lee M.K."/>
            <person name="McDonald W.H."/>
            <person name="Medina M."/>
            <person name="Meijer H.J."/>
            <person name="Nordberg E.K."/>
            <person name="Maclean D.J."/>
            <person name="Ospina-Giraldo M.D."/>
            <person name="Morris P.F."/>
            <person name="Phuntumart V."/>
            <person name="Putnam N.H."/>
            <person name="Rash S."/>
            <person name="Rose J.K."/>
            <person name="Sakihama Y."/>
            <person name="Salamov A.A."/>
            <person name="Savidor A."/>
            <person name="Scheuring C.F."/>
            <person name="Smith B.M."/>
            <person name="Sobral B.W."/>
            <person name="Terry A."/>
            <person name="Torto-Alalibo T.A."/>
            <person name="Win J."/>
            <person name="Xu Z."/>
            <person name="Zhang H."/>
            <person name="Grigoriev I.V."/>
            <person name="Rokhsar D.S."/>
            <person name="Boore J.L."/>
        </authorList>
    </citation>
    <scope>NUCLEOTIDE SEQUENCE [LARGE SCALE GENOMIC DNA]</scope>
    <source>
        <strain evidence="2 3">P6497</strain>
    </source>
</reference>
<dbReference type="KEGG" id="psoj:PHYSODRAFT_384912"/>
<protein>
    <submittedName>
        <fullName evidence="2">Uncharacterized protein</fullName>
    </submittedName>
</protein>
<feature type="non-terminal residue" evidence="2">
    <location>
        <position position="129"/>
    </location>
</feature>
<proteinExistence type="predicted"/>
<dbReference type="GeneID" id="20650889"/>
<sequence length="129" mass="14541">MCEDVDFLDKVGDLVEWLGFRLGRNPFIVDEALDDVVSSRLGISVHKARSLKYWHSTSWRKNNKLASKQNGSEWQKQPPPRPLVKPLASISPEDDVVDGSRIAAAQEVLLEEESFHGRLLALKAAQEYV</sequence>
<dbReference type="EMBL" id="JH159153">
    <property type="protein sequence ID" value="EGZ22318.1"/>
    <property type="molecule type" value="Genomic_DNA"/>
</dbReference>
<gene>
    <name evidence="2" type="ORF">PHYSODRAFT_384912</name>
</gene>
<dbReference type="SMR" id="G4Z4Y9"/>
<dbReference type="RefSeq" id="XP_009525035.1">
    <property type="nucleotide sequence ID" value="XM_009526740.1"/>
</dbReference>
<accession>G4Z4Y9</accession>